<feature type="chain" id="PRO_5043687715" evidence="1">
    <location>
        <begin position="22"/>
        <end position="144"/>
    </location>
</feature>
<name>A0AAW0NBP4_9GOBI</name>
<proteinExistence type="predicted"/>
<evidence type="ECO:0000313" key="2">
    <source>
        <dbReference type="EMBL" id="KAK7893362.1"/>
    </source>
</evidence>
<gene>
    <name evidence="2" type="ORF">WMY93_022514</name>
</gene>
<accession>A0AAW0NBP4</accession>
<evidence type="ECO:0000256" key="1">
    <source>
        <dbReference type="SAM" id="SignalP"/>
    </source>
</evidence>
<comment type="caution">
    <text evidence="2">The sequence shown here is derived from an EMBL/GenBank/DDBJ whole genome shotgun (WGS) entry which is preliminary data.</text>
</comment>
<evidence type="ECO:0000313" key="3">
    <source>
        <dbReference type="Proteomes" id="UP001460270"/>
    </source>
</evidence>
<protein>
    <submittedName>
        <fullName evidence="2">Uncharacterized protein</fullName>
    </submittedName>
</protein>
<keyword evidence="3" id="KW-1185">Reference proteome</keyword>
<dbReference type="EMBL" id="JBBPFD010000016">
    <property type="protein sequence ID" value="KAK7893362.1"/>
    <property type="molecule type" value="Genomic_DNA"/>
</dbReference>
<dbReference type="AlphaFoldDB" id="A0AAW0NBP4"/>
<reference evidence="3" key="1">
    <citation type="submission" date="2024-04" db="EMBL/GenBank/DDBJ databases">
        <title>Salinicola lusitanus LLJ914,a marine bacterium isolated from the Okinawa Trough.</title>
        <authorList>
            <person name="Li J."/>
        </authorList>
    </citation>
    <scope>NUCLEOTIDE SEQUENCE [LARGE SCALE GENOMIC DNA]</scope>
</reference>
<sequence length="144" mass="16038">MQWILMILGQSATTRILLGLAEVVLLPAPPTSKMAVMEPQWRQPGGFVGNLNPHAAGGFFSDPWAALDTKATVKDLLKMKRLVQNKMHRKKKFKQPYVRSEGPSTHSPQQMEQYLMSEAQGSSVVSRLNSSLDQRILSFTVLST</sequence>
<dbReference type="Proteomes" id="UP001460270">
    <property type="component" value="Unassembled WGS sequence"/>
</dbReference>
<organism evidence="2 3">
    <name type="scientific">Mugilogobius chulae</name>
    <name type="common">yellowstripe goby</name>
    <dbReference type="NCBI Taxonomy" id="88201"/>
    <lineage>
        <taxon>Eukaryota</taxon>
        <taxon>Metazoa</taxon>
        <taxon>Chordata</taxon>
        <taxon>Craniata</taxon>
        <taxon>Vertebrata</taxon>
        <taxon>Euteleostomi</taxon>
        <taxon>Actinopterygii</taxon>
        <taxon>Neopterygii</taxon>
        <taxon>Teleostei</taxon>
        <taxon>Neoteleostei</taxon>
        <taxon>Acanthomorphata</taxon>
        <taxon>Gobiaria</taxon>
        <taxon>Gobiiformes</taxon>
        <taxon>Gobioidei</taxon>
        <taxon>Gobiidae</taxon>
        <taxon>Gobionellinae</taxon>
        <taxon>Mugilogobius</taxon>
    </lineage>
</organism>
<keyword evidence="1" id="KW-0732">Signal</keyword>
<feature type="signal peptide" evidence="1">
    <location>
        <begin position="1"/>
        <end position="21"/>
    </location>
</feature>